<comment type="caution">
    <text evidence="1">The sequence shown here is derived from an EMBL/GenBank/DDBJ whole genome shotgun (WGS) entry which is preliminary data.</text>
</comment>
<dbReference type="EMBL" id="JASBWT010000003">
    <property type="protein sequence ID" value="KAJ9106366.1"/>
    <property type="molecule type" value="Genomic_DNA"/>
</dbReference>
<sequence>MRRNEHVILFRNPVPVDIEQHANGRTADPYESAITARGLVAHTFPVLEQEFVNVSQLEDMLRRPRDWAAVVATSKRAGEAWVHAARCRRAEREEEHDWSQTPLYTPGAATTSAFSAPDLSHCWFPTIVSGSEETGCAERLGPFIVSDTRHQQQQQQQQTESQACNAGSSSSTTTTRPFLILVGDKNSSELTDHLQRHQLAYKELQVYRTGPRTDIQRRLTDLLGDIAASHSSAEGAAQPVLTVWFAWFSPSSAQAVLYAAPAPAPAAPASSTQTATAAAAAGTRPHSWIQDLAVDLAARYHVQMRIRMAAIGKTTTSYLVRQMGEITRVVQAEAPNAALQQAGPKMGLYVVDDSKVQPEFVNHGDSLLDPYTDRSVETAPVLKWRLTPKRRHNTDGSGKRTSSAPLGSVPSLTDCCLRKIDANLENYTLDDFRAQINPVQANWVIKWVTRARNNTLSTPTWWIAARICGKENVVSDEASSSSSSSDSAHFVSLRPAEILHHLSTHLALRDMQIPRTADFSIITTLSLSSLGRTDNSRISELRHLPHLTFLILNDSQLSDYTLSNLAMGLELKGSPAEWKGMWRLRGIWLDGSKGISDKSIKSLWKFPLLNVISLCRTSVTDAGHAVLQAISKKTNHKYAKANSRFHTELALGERPAQSVRTGTVQDRIYKGYHRLWPHAVGWEGSPEYPSYRVHVTGDPNVVDPVTRTRAHGRESAPIDVDSLPHVNRYPMYNFNAPPGSNTTGPSRSSQRSNEDSKRFVSAGGGARPQRRKKRAVADDKAPQGVARQTVLFGMLVREAIDEREVSADTVRMNLEAVVEYDRKVMADKKAAAAPHVPVKVGLFAAPRPAPNQQVDISQYHIPITKSAGTRDKRYGDRAKYQATKALTRALTACPLLISSQLSASTTSSASSSTSWRSSATVSQDSSVFSTPRAIPTPSIPVTSGRSTAPLKPLGRLASASLSSDPAEAPVPAKRVTGYGMFRKK</sequence>
<dbReference type="Proteomes" id="UP001227268">
    <property type="component" value="Unassembled WGS sequence"/>
</dbReference>
<gene>
    <name evidence="1" type="ORF">QFC21_001512</name>
</gene>
<name>A0ACC2W5M1_9TREE</name>
<reference evidence="1" key="1">
    <citation type="submission" date="2023-04" db="EMBL/GenBank/DDBJ databases">
        <title>Draft Genome sequencing of Naganishia species isolated from polar environments using Oxford Nanopore Technology.</title>
        <authorList>
            <person name="Leo P."/>
            <person name="Venkateswaran K."/>
        </authorList>
    </citation>
    <scope>NUCLEOTIDE SEQUENCE</scope>
    <source>
        <strain evidence="1">MNA-CCFEE 5423</strain>
    </source>
</reference>
<protein>
    <submittedName>
        <fullName evidence="1">Uncharacterized protein</fullName>
    </submittedName>
</protein>
<keyword evidence="2" id="KW-1185">Reference proteome</keyword>
<evidence type="ECO:0000313" key="1">
    <source>
        <dbReference type="EMBL" id="KAJ9106366.1"/>
    </source>
</evidence>
<evidence type="ECO:0000313" key="2">
    <source>
        <dbReference type="Proteomes" id="UP001227268"/>
    </source>
</evidence>
<accession>A0ACC2W5M1</accession>
<organism evidence="1 2">
    <name type="scientific">Naganishia friedmannii</name>
    <dbReference type="NCBI Taxonomy" id="89922"/>
    <lineage>
        <taxon>Eukaryota</taxon>
        <taxon>Fungi</taxon>
        <taxon>Dikarya</taxon>
        <taxon>Basidiomycota</taxon>
        <taxon>Agaricomycotina</taxon>
        <taxon>Tremellomycetes</taxon>
        <taxon>Filobasidiales</taxon>
        <taxon>Filobasidiaceae</taxon>
        <taxon>Naganishia</taxon>
    </lineage>
</organism>
<proteinExistence type="predicted"/>